<gene>
    <name evidence="1" type="ORF">TVY486_1112440</name>
</gene>
<reference evidence="1" key="1">
    <citation type="journal article" date="2012" name="Proc. Natl. Acad. Sci. U.S.A.">
        <title>Antigenic diversity is generated by distinct evolutionary mechanisms in African trypanosome species.</title>
        <authorList>
            <person name="Jackson A.P."/>
            <person name="Berry A."/>
            <person name="Aslett M."/>
            <person name="Allison H.C."/>
            <person name="Burton P."/>
            <person name="Vavrova-Anderson J."/>
            <person name="Brown R."/>
            <person name="Browne H."/>
            <person name="Corton N."/>
            <person name="Hauser H."/>
            <person name="Gamble J."/>
            <person name="Gilderthorp R."/>
            <person name="Marcello L."/>
            <person name="McQuillan J."/>
            <person name="Otto T.D."/>
            <person name="Quail M.A."/>
            <person name="Sanders M.J."/>
            <person name="van Tonder A."/>
            <person name="Ginger M.L."/>
            <person name="Field M.C."/>
            <person name="Barry J.D."/>
            <person name="Hertz-Fowler C."/>
            <person name="Berriman M."/>
        </authorList>
    </citation>
    <scope>NUCLEOTIDE SEQUENCE</scope>
    <source>
        <strain evidence="1">Y486</strain>
    </source>
</reference>
<dbReference type="AlphaFoldDB" id="G0UD50"/>
<protein>
    <submittedName>
        <fullName evidence="1">Uncharacterized protein</fullName>
    </submittedName>
</protein>
<proteinExistence type="predicted"/>
<accession>G0UD50</accession>
<organism evidence="1">
    <name type="scientific">Trypanosoma vivax (strain Y486)</name>
    <dbReference type="NCBI Taxonomy" id="1055687"/>
    <lineage>
        <taxon>Eukaryota</taxon>
        <taxon>Discoba</taxon>
        <taxon>Euglenozoa</taxon>
        <taxon>Kinetoplastea</taxon>
        <taxon>Metakinetoplastina</taxon>
        <taxon>Trypanosomatida</taxon>
        <taxon>Trypanosomatidae</taxon>
        <taxon>Trypanosoma</taxon>
        <taxon>Duttonella</taxon>
    </lineage>
</organism>
<dbReference type="EMBL" id="HE573027">
    <property type="protein sequence ID" value="CCC53760.1"/>
    <property type="molecule type" value="Genomic_DNA"/>
</dbReference>
<sequence>MQLEGKGKKILGCMKPLQANAHVTHTSLSIAEKQMHALNFVHTTSKARFRGHTQKGDVSKELCELMDTVTKYFEYLDSCTFIAIPILLLRLFFDVSRRVMMIRTQREILVRQCTT</sequence>
<name>G0UD50_TRYVY</name>
<evidence type="ECO:0000313" key="1">
    <source>
        <dbReference type="EMBL" id="CCC53760.1"/>
    </source>
</evidence>